<dbReference type="Proteomes" id="UP000663954">
    <property type="component" value="Chromosome"/>
</dbReference>
<keyword evidence="2" id="KW-1185">Reference proteome</keyword>
<gene>
    <name evidence="1" type="ORF">J4G45_09595</name>
</gene>
<dbReference type="GeneID" id="64222792"/>
<sequence length="68" mass="7589">MIHLVMLDVISFALGVVAKVKAIAQIEKEADIDRKALYKTLSQDSASRFDKINHVIHTLSLKLTVQNV</sequence>
<evidence type="ECO:0000313" key="1">
    <source>
        <dbReference type="EMBL" id="QTD61067.1"/>
    </source>
</evidence>
<dbReference type="InterPro" id="IPR014057">
    <property type="entry name" value="HI1420"/>
</dbReference>
<organism evidence="1 2">
    <name type="scientific">Acinetobacter towneri</name>
    <dbReference type="NCBI Taxonomy" id="202956"/>
    <lineage>
        <taxon>Bacteria</taxon>
        <taxon>Pseudomonadati</taxon>
        <taxon>Pseudomonadota</taxon>
        <taxon>Gammaproteobacteria</taxon>
        <taxon>Moraxellales</taxon>
        <taxon>Moraxellaceae</taxon>
        <taxon>Acinetobacter</taxon>
    </lineage>
</organism>
<dbReference type="RefSeq" id="WP_104851773.1">
    <property type="nucleotide sequence ID" value="NZ_CP048014.1"/>
</dbReference>
<accession>A0ABX7TBH5</accession>
<reference evidence="1 2" key="1">
    <citation type="journal article" date="2020" name="Front. Cell. Infect. Microbiol.">
        <title>Characterization of Three Porcine Acinetobacter towneri Strains Co-Harboring tet(X3) and bla OXA-58.</title>
        <authorList>
            <person name="Ma J."/>
            <person name="Wang J."/>
            <person name="Feng J."/>
            <person name="Liu Y."/>
            <person name="Yang B."/>
            <person name="Li R."/>
            <person name="Bai L."/>
            <person name="He T."/>
            <person name="Wang X."/>
            <person name="Yang Z."/>
        </authorList>
    </citation>
    <scope>NUCLEOTIDE SEQUENCE [LARGE SCALE GENOMIC DNA]</scope>
    <source>
        <strain evidence="1 2">GX5</strain>
    </source>
</reference>
<name>A0ABX7TBH5_9GAMM</name>
<dbReference type="Pfam" id="PF21716">
    <property type="entry name" value="dnstrm_HI1420"/>
    <property type="match status" value="1"/>
</dbReference>
<evidence type="ECO:0000313" key="2">
    <source>
        <dbReference type="Proteomes" id="UP000663954"/>
    </source>
</evidence>
<evidence type="ECO:0008006" key="3">
    <source>
        <dbReference type="Google" id="ProtNLM"/>
    </source>
</evidence>
<proteinExistence type="predicted"/>
<protein>
    <recommendedName>
        <fullName evidence="3">Transcriptional regulator</fullName>
    </recommendedName>
</protein>
<dbReference type="EMBL" id="CP071770">
    <property type="protein sequence ID" value="QTD61067.1"/>
    <property type="molecule type" value="Genomic_DNA"/>
</dbReference>